<feature type="domain" description="Acyl-CoA oxidase/dehydrogenase middle" evidence="7">
    <location>
        <begin position="127"/>
        <end position="220"/>
    </location>
</feature>
<dbReference type="Gene3D" id="1.20.140.10">
    <property type="entry name" value="Butyryl-CoA Dehydrogenase, subunit A, domain 3"/>
    <property type="match status" value="1"/>
</dbReference>
<dbReference type="EMBL" id="SPAZ01000091">
    <property type="protein sequence ID" value="TQE36427.1"/>
    <property type="molecule type" value="Genomic_DNA"/>
</dbReference>
<accession>A0AAE9B1C0</accession>
<dbReference type="GO" id="GO:0003995">
    <property type="term" value="F:acyl-CoA dehydrogenase activity"/>
    <property type="evidence" value="ECO:0007669"/>
    <property type="project" value="TreeGrafter"/>
</dbReference>
<comment type="cofactor">
    <cofactor evidence="1 5">
        <name>FAD</name>
        <dbReference type="ChEBI" id="CHEBI:57692"/>
    </cofactor>
</comment>
<dbReference type="Pfam" id="PF02771">
    <property type="entry name" value="Acyl-CoA_dh_N"/>
    <property type="match status" value="1"/>
</dbReference>
<proteinExistence type="inferred from homology"/>
<protein>
    <submittedName>
        <fullName evidence="9">Acyl-CoA dehydrogenase</fullName>
    </submittedName>
</protein>
<keyword evidence="3 5" id="KW-0285">Flavoprotein</keyword>
<feature type="domain" description="Acyl-CoA dehydrogenase/oxidase N-terminal" evidence="8">
    <location>
        <begin position="29"/>
        <end position="121"/>
    </location>
</feature>
<feature type="domain" description="Acyl-CoA dehydrogenase/oxidase C-terminal" evidence="6">
    <location>
        <begin position="232"/>
        <end position="377"/>
    </location>
</feature>
<dbReference type="Gene3D" id="1.10.540.10">
    <property type="entry name" value="Acyl-CoA dehydrogenase/oxidase, N-terminal domain"/>
    <property type="match status" value="1"/>
</dbReference>
<dbReference type="AlphaFoldDB" id="A0AAE9B1C0"/>
<dbReference type="Pfam" id="PF00441">
    <property type="entry name" value="Acyl-CoA_dh_1"/>
    <property type="match status" value="1"/>
</dbReference>
<organism evidence="9 10">
    <name type="scientific">Streptomyces ipomoeae</name>
    <dbReference type="NCBI Taxonomy" id="103232"/>
    <lineage>
        <taxon>Bacteria</taxon>
        <taxon>Bacillati</taxon>
        <taxon>Actinomycetota</taxon>
        <taxon>Actinomycetes</taxon>
        <taxon>Kitasatosporales</taxon>
        <taxon>Streptomycetaceae</taxon>
        <taxon>Streptomyces</taxon>
    </lineage>
</organism>
<dbReference type="SUPFAM" id="SSF47203">
    <property type="entry name" value="Acyl-CoA dehydrogenase C-terminal domain-like"/>
    <property type="match status" value="1"/>
</dbReference>
<dbReference type="Proteomes" id="UP000318720">
    <property type="component" value="Unassembled WGS sequence"/>
</dbReference>
<dbReference type="InterPro" id="IPR009100">
    <property type="entry name" value="AcylCoA_DH/oxidase_NM_dom_sf"/>
</dbReference>
<comment type="similarity">
    <text evidence="2 5">Belongs to the acyl-CoA dehydrogenase family.</text>
</comment>
<dbReference type="InterPro" id="IPR006091">
    <property type="entry name" value="Acyl-CoA_Oxase/DH_mid-dom"/>
</dbReference>
<evidence type="ECO:0000313" key="10">
    <source>
        <dbReference type="Proteomes" id="UP000318720"/>
    </source>
</evidence>
<evidence type="ECO:0000259" key="6">
    <source>
        <dbReference type="Pfam" id="PF00441"/>
    </source>
</evidence>
<keyword evidence="5" id="KW-0560">Oxidoreductase</keyword>
<gene>
    <name evidence="9" type="ORF">Sipo8835_10235</name>
</gene>
<evidence type="ECO:0000256" key="1">
    <source>
        <dbReference type="ARBA" id="ARBA00001974"/>
    </source>
</evidence>
<dbReference type="Gene3D" id="2.40.110.10">
    <property type="entry name" value="Butyryl-CoA Dehydrogenase, subunit A, domain 2"/>
    <property type="match status" value="1"/>
</dbReference>
<dbReference type="InterPro" id="IPR037069">
    <property type="entry name" value="AcylCoA_DH/ox_N_sf"/>
</dbReference>
<name>A0AAE9B1C0_9ACTN</name>
<reference evidence="9 10" key="1">
    <citation type="submission" date="2019-03" db="EMBL/GenBank/DDBJ databases">
        <title>Comparative genomic analyses of the sweetpotato soil rot pathogen, Streptomyces ipomoeae.</title>
        <authorList>
            <person name="Ruschel Soares N."/>
            <person name="Badger J.H."/>
            <person name="Huguet-Tapia J.C."/>
            <person name="Clark C.A."/>
            <person name="Pettis G.S."/>
        </authorList>
    </citation>
    <scope>NUCLEOTIDE SEQUENCE [LARGE SCALE GENOMIC DNA]</scope>
    <source>
        <strain evidence="9 10">88-35</strain>
    </source>
</reference>
<evidence type="ECO:0000313" key="9">
    <source>
        <dbReference type="EMBL" id="TQE36427.1"/>
    </source>
</evidence>
<evidence type="ECO:0000256" key="3">
    <source>
        <dbReference type="ARBA" id="ARBA00022630"/>
    </source>
</evidence>
<evidence type="ECO:0000259" key="8">
    <source>
        <dbReference type="Pfam" id="PF02771"/>
    </source>
</evidence>
<dbReference type="InterPro" id="IPR009075">
    <property type="entry name" value="AcylCo_DH/oxidase_C"/>
</dbReference>
<dbReference type="PIRSF" id="PIRSF016578">
    <property type="entry name" value="HsaA"/>
    <property type="match status" value="1"/>
</dbReference>
<comment type="caution">
    <text evidence="9">The sequence shown here is derived from an EMBL/GenBank/DDBJ whole genome shotgun (WGS) entry which is preliminary data.</text>
</comment>
<dbReference type="GO" id="GO:0050660">
    <property type="term" value="F:flavin adenine dinucleotide binding"/>
    <property type="evidence" value="ECO:0007669"/>
    <property type="project" value="InterPro"/>
</dbReference>
<dbReference type="RefSeq" id="WP_009322191.1">
    <property type="nucleotide sequence ID" value="NZ_JARAVA010000139.1"/>
</dbReference>
<dbReference type="InterPro" id="IPR013786">
    <property type="entry name" value="AcylCoA_DH/ox_N"/>
</dbReference>
<evidence type="ECO:0000256" key="4">
    <source>
        <dbReference type="ARBA" id="ARBA00022827"/>
    </source>
</evidence>
<sequence length="382" mass="40475">MEFSWAADQQHRYDSVLSEVTKYFGRTSADPVSEPDGFSREAWRFLGDLGVLGACVPCEYGGQGLGALDTARVFEAVGRGCPDTGLAFAAAAHLFACLMPIVAFGSPALRARTLPGLCSGELVAGNAMTEAEAGSDTGNLRTTATRVPDGYLLNGTKTFVSNGPVADVLVVYATTDPGARQWGTTGFAVDAHAAGVVAAEPFAKLGLEGCPAGAVEFRDCPVPESAVLGEPGQGAAIFQHSMGWERACLFALYVGLQERLVDECVTYARERRQFGRRIAEFQSVSNRVVDMKIRLESARLLLYRTCWEMDQNGTSGLSAALSKLAVSEAALTTATDAVRTFGGRGFRKGFGIESALRDSVAATLFSGTSDIQRQLVAIELGL</sequence>
<evidence type="ECO:0000256" key="5">
    <source>
        <dbReference type="RuleBase" id="RU362125"/>
    </source>
</evidence>
<dbReference type="InterPro" id="IPR046373">
    <property type="entry name" value="Acyl-CoA_Oxase/DH_mid-dom_sf"/>
</dbReference>
<keyword evidence="4 5" id="KW-0274">FAD</keyword>
<evidence type="ECO:0000259" key="7">
    <source>
        <dbReference type="Pfam" id="PF02770"/>
    </source>
</evidence>
<dbReference type="PANTHER" id="PTHR43884:SF12">
    <property type="entry name" value="ISOVALERYL-COA DEHYDROGENASE, MITOCHONDRIAL-RELATED"/>
    <property type="match status" value="1"/>
</dbReference>
<evidence type="ECO:0000256" key="2">
    <source>
        <dbReference type="ARBA" id="ARBA00009347"/>
    </source>
</evidence>
<dbReference type="SUPFAM" id="SSF56645">
    <property type="entry name" value="Acyl-CoA dehydrogenase NM domain-like"/>
    <property type="match status" value="1"/>
</dbReference>
<dbReference type="PANTHER" id="PTHR43884">
    <property type="entry name" value="ACYL-COA DEHYDROGENASE"/>
    <property type="match status" value="1"/>
</dbReference>
<dbReference type="Pfam" id="PF02770">
    <property type="entry name" value="Acyl-CoA_dh_M"/>
    <property type="match status" value="1"/>
</dbReference>
<dbReference type="InterPro" id="IPR036250">
    <property type="entry name" value="AcylCo_DH-like_C"/>
</dbReference>